<accession>A0A0A9Y6N8</accession>
<reference evidence="1" key="1">
    <citation type="journal article" date="2014" name="PLoS ONE">
        <title>Transcriptome-Based Identification of ABC Transporters in the Western Tarnished Plant Bug Lygus hesperus.</title>
        <authorList>
            <person name="Hull J.J."/>
            <person name="Chaney K."/>
            <person name="Geib S.M."/>
            <person name="Fabrick J.A."/>
            <person name="Brent C.S."/>
            <person name="Walsh D."/>
            <person name="Lavine L.C."/>
        </authorList>
    </citation>
    <scope>NUCLEOTIDE SEQUENCE</scope>
</reference>
<keyword evidence="1" id="KW-0436">Ligase</keyword>
<dbReference type="EMBL" id="GBHO01014877">
    <property type="protein sequence ID" value="JAG28727.1"/>
    <property type="molecule type" value="Transcribed_RNA"/>
</dbReference>
<reference evidence="1" key="2">
    <citation type="submission" date="2014-07" db="EMBL/GenBank/DDBJ databases">
        <authorList>
            <person name="Hull J."/>
        </authorList>
    </citation>
    <scope>NUCLEOTIDE SEQUENCE</scope>
</reference>
<evidence type="ECO:0000313" key="1">
    <source>
        <dbReference type="EMBL" id="JAG28727.1"/>
    </source>
</evidence>
<dbReference type="AlphaFoldDB" id="A0A0A9Y6N8"/>
<feature type="non-terminal residue" evidence="1">
    <location>
        <position position="130"/>
    </location>
</feature>
<name>A0A0A9Y6N8_LYGHE</name>
<protein>
    <submittedName>
        <fullName evidence="1">Methionine--tRNA ligase</fullName>
    </submittedName>
</protein>
<proteinExistence type="predicted"/>
<dbReference type="GO" id="GO:0016874">
    <property type="term" value="F:ligase activity"/>
    <property type="evidence" value="ECO:0007669"/>
    <property type="project" value="UniProtKB-KW"/>
</dbReference>
<gene>
    <name evidence="1" type="primary">metG_16</name>
    <name evidence="1" type="ORF">CM83_905</name>
</gene>
<organism evidence="1">
    <name type="scientific">Lygus hesperus</name>
    <name type="common">Western plant bug</name>
    <dbReference type="NCBI Taxonomy" id="30085"/>
    <lineage>
        <taxon>Eukaryota</taxon>
        <taxon>Metazoa</taxon>
        <taxon>Ecdysozoa</taxon>
        <taxon>Arthropoda</taxon>
        <taxon>Hexapoda</taxon>
        <taxon>Insecta</taxon>
        <taxon>Pterygota</taxon>
        <taxon>Neoptera</taxon>
        <taxon>Paraneoptera</taxon>
        <taxon>Hemiptera</taxon>
        <taxon>Heteroptera</taxon>
        <taxon>Panheteroptera</taxon>
        <taxon>Cimicomorpha</taxon>
        <taxon>Miridae</taxon>
        <taxon>Mirini</taxon>
        <taxon>Lygus</taxon>
    </lineage>
</organism>
<feature type="non-terminal residue" evidence="1">
    <location>
        <position position="1"/>
    </location>
</feature>
<sequence>RDRMYNIWVLTRDPAAKRLYTSYRNKAKSLVRSAKKEYYYSQLNLNLPSKILWHNINKFGMKSKTKSHHGNCANFSPNEMNHHFVREPIHTSSLDGLTDPASLGSTNEFSFRNVTLVEVSDAINSIKSDA</sequence>